<organism evidence="1 2">
    <name type="scientific">Acaulospora colombiana</name>
    <dbReference type="NCBI Taxonomy" id="27376"/>
    <lineage>
        <taxon>Eukaryota</taxon>
        <taxon>Fungi</taxon>
        <taxon>Fungi incertae sedis</taxon>
        <taxon>Mucoromycota</taxon>
        <taxon>Glomeromycotina</taxon>
        <taxon>Glomeromycetes</taxon>
        <taxon>Diversisporales</taxon>
        <taxon>Acaulosporaceae</taxon>
        <taxon>Acaulospora</taxon>
    </lineage>
</organism>
<feature type="non-terminal residue" evidence="1">
    <location>
        <position position="345"/>
    </location>
</feature>
<reference evidence="1" key="1">
    <citation type="submission" date="2021-06" db="EMBL/GenBank/DDBJ databases">
        <authorList>
            <person name="Kallberg Y."/>
            <person name="Tangrot J."/>
            <person name="Rosling A."/>
        </authorList>
    </citation>
    <scope>NUCLEOTIDE SEQUENCE</scope>
    <source>
        <strain evidence="1">CL356</strain>
    </source>
</reference>
<protein>
    <submittedName>
        <fullName evidence="1">9355_t:CDS:1</fullName>
    </submittedName>
</protein>
<comment type="caution">
    <text evidence="1">The sequence shown here is derived from an EMBL/GenBank/DDBJ whole genome shotgun (WGS) entry which is preliminary data.</text>
</comment>
<dbReference type="Proteomes" id="UP000789525">
    <property type="component" value="Unassembled WGS sequence"/>
</dbReference>
<name>A0ACA9N502_9GLOM</name>
<evidence type="ECO:0000313" key="2">
    <source>
        <dbReference type="Proteomes" id="UP000789525"/>
    </source>
</evidence>
<gene>
    <name evidence="1" type="ORF">ACOLOM_LOCUS7691</name>
</gene>
<keyword evidence="2" id="KW-1185">Reference proteome</keyword>
<sequence>MSLCVSTIGNNLSILTFNQDGTKAIVLGTSSSRSSDSEPRTSLDITVLFSGGIDSTVVAFLAHRHLPVTEPIDLLNVAFENPRTLNGSIPPSSKRNRKSKSDVPSPTVPDSQKYMVPDRITGLAQLEEFKRLAPDRIWNFVRLIPIIKDVADNQDRWRSTYRMKYADLLGGRGHLRKDEGEDEFYESPARVILSGLGADELIGGYIRHRNAFKHGQWQGLLDELDVDRIHTRNLGRDDRVIASHGKETRYPYLSLSLIAFLSNLPIYLKVDPRVGAANGQDEESTSSDEMIQSSLVIAGLPGDKLLHRLAARQLRLEVGVLEWKEGSKCQRGNADSDEEMPYEKK</sequence>
<proteinExistence type="predicted"/>
<accession>A0ACA9N502</accession>
<evidence type="ECO:0000313" key="1">
    <source>
        <dbReference type="EMBL" id="CAG8632941.1"/>
    </source>
</evidence>
<dbReference type="EMBL" id="CAJVPT010018282">
    <property type="protein sequence ID" value="CAG8632941.1"/>
    <property type="molecule type" value="Genomic_DNA"/>
</dbReference>